<dbReference type="SUPFAM" id="SSF47413">
    <property type="entry name" value="lambda repressor-like DNA-binding domains"/>
    <property type="match status" value="1"/>
</dbReference>
<dbReference type="PROSITE" id="PS50943">
    <property type="entry name" value="HTH_CROC1"/>
    <property type="match status" value="1"/>
</dbReference>
<accession>A0ABQ1S394</accession>
<evidence type="ECO:0000313" key="2">
    <source>
        <dbReference type="EMBL" id="GGD89619.1"/>
    </source>
</evidence>
<dbReference type="InterPro" id="IPR010982">
    <property type="entry name" value="Lambda_DNA-bd_dom_sf"/>
</dbReference>
<dbReference type="Proteomes" id="UP000629365">
    <property type="component" value="Unassembled WGS sequence"/>
</dbReference>
<dbReference type="SMART" id="SM00530">
    <property type="entry name" value="HTH_XRE"/>
    <property type="match status" value="1"/>
</dbReference>
<dbReference type="EMBL" id="BMCM01000007">
    <property type="protein sequence ID" value="GGD89619.1"/>
    <property type="molecule type" value="Genomic_DNA"/>
</dbReference>
<dbReference type="Gene3D" id="1.10.260.40">
    <property type="entry name" value="lambda repressor-like DNA-binding domains"/>
    <property type="match status" value="1"/>
</dbReference>
<dbReference type="InterPro" id="IPR001387">
    <property type="entry name" value="Cro/C1-type_HTH"/>
</dbReference>
<dbReference type="Pfam" id="PF01381">
    <property type="entry name" value="HTH_3"/>
    <property type="match status" value="1"/>
</dbReference>
<organism evidence="2 3">
    <name type="scientific">Microbacterium murale</name>
    <dbReference type="NCBI Taxonomy" id="1081040"/>
    <lineage>
        <taxon>Bacteria</taxon>
        <taxon>Bacillati</taxon>
        <taxon>Actinomycetota</taxon>
        <taxon>Actinomycetes</taxon>
        <taxon>Micrococcales</taxon>
        <taxon>Microbacteriaceae</taxon>
        <taxon>Microbacterium</taxon>
    </lineage>
</organism>
<reference evidence="3" key="1">
    <citation type="journal article" date="2019" name="Int. J. Syst. Evol. Microbiol.">
        <title>The Global Catalogue of Microorganisms (GCM) 10K type strain sequencing project: providing services to taxonomists for standard genome sequencing and annotation.</title>
        <authorList>
            <consortium name="The Broad Institute Genomics Platform"/>
            <consortium name="The Broad Institute Genome Sequencing Center for Infectious Disease"/>
            <person name="Wu L."/>
            <person name="Ma J."/>
        </authorList>
    </citation>
    <scope>NUCLEOTIDE SEQUENCE [LARGE SCALE GENOMIC DNA]</scope>
    <source>
        <strain evidence="3">CCM 7640</strain>
    </source>
</reference>
<feature type="domain" description="HTH cro/C1-type" evidence="1">
    <location>
        <begin position="13"/>
        <end position="67"/>
    </location>
</feature>
<gene>
    <name evidence="2" type="ORF">GCM10007269_35320</name>
</gene>
<dbReference type="CDD" id="cd00093">
    <property type="entry name" value="HTH_XRE"/>
    <property type="match status" value="1"/>
</dbReference>
<sequence length="73" mass="7957">MEVRAASDFGALVAERRDALSLSQAELANRAGVTREWVVRLENGSTTVTLFRLMRVLRELGLTVDVSEAGTHG</sequence>
<name>A0ABQ1S394_9MICO</name>
<protein>
    <recommendedName>
        <fullName evidence="1">HTH cro/C1-type domain-containing protein</fullName>
    </recommendedName>
</protein>
<proteinExistence type="predicted"/>
<comment type="caution">
    <text evidence="2">The sequence shown here is derived from an EMBL/GenBank/DDBJ whole genome shotgun (WGS) entry which is preliminary data.</text>
</comment>
<evidence type="ECO:0000259" key="1">
    <source>
        <dbReference type="PROSITE" id="PS50943"/>
    </source>
</evidence>
<keyword evidence="3" id="KW-1185">Reference proteome</keyword>
<evidence type="ECO:0000313" key="3">
    <source>
        <dbReference type="Proteomes" id="UP000629365"/>
    </source>
</evidence>
<dbReference type="RefSeq" id="WP_188438052.1">
    <property type="nucleotide sequence ID" value="NZ_BMCM01000007.1"/>
</dbReference>